<keyword evidence="3" id="KW-0732">Signal</keyword>
<keyword evidence="6" id="KW-1185">Reference proteome</keyword>
<keyword evidence="2" id="KW-0472">Membrane</keyword>
<evidence type="ECO:0000256" key="2">
    <source>
        <dbReference type="SAM" id="Phobius"/>
    </source>
</evidence>
<dbReference type="Gene3D" id="3.30.500.10">
    <property type="entry name" value="MHC class I-like antigen recognition-like"/>
    <property type="match status" value="1"/>
</dbReference>
<evidence type="ECO:0000256" key="3">
    <source>
        <dbReference type="SAM" id="SignalP"/>
    </source>
</evidence>
<dbReference type="Ensembl" id="ENSMMMT00000027434.1">
    <property type="protein sequence ID" value="ENSMMMP00000024236.1"/>
    <property type="gene ID" value="ENSMMMG00000021191.1"/>
</dbReference>
<feature type="signal peptide" evidence="3">
    <location>
        <begin position="1"/>
        <end position="18"/>
    </location>
</feature>
<dbReference type="InterPro" id="IPR037055">
    <property type="entry name" value="MHC_I-like_Ag-recog_sf"/>
</dbReference>
<dbReference type="AlphaFoldDB" id="A0A8C6A2T6"/>
<accession>A0A8C6A2T6</accession>
<dbReference type="Proteomes" id="UP000694407">
    <property type="component" value="Unplaced"/>
</dbReference>
<evidence type="ECO:0000256" key="1">
    <source>
        <dbReference type="ARBA" id="ARBA00023180"/>
    </source>
</evidence>
<keyword evidence="2" id="KW-1133">Transmembrane helix</keyword>
<feature type="chain" id="PRO_5034734407" description="MHC class I-like antigen recognition-like domain-containing protein" evidence="3">
    <location>
        <begin position="19"/>
        <end position="220"/>
    </location>
</feature>
<keyword evidence="2" id="KW-0812">Transmembrane</keyword>
<evidence type="ECO:0000313" key="6">
    <source>
        <dbReference type="Proteomes" id="UP000694407"/>
    </source>
</evidence>
<dbReference type="GeneTree" id="ENSGT01120000271825"/>
<reference evidence="5" key="1">
    <citation type="submission" date="2025-08" db="UniProtKB">
        <authorList>
            <consortium name="Ensembl"/>
        </authorList>
    </citation>
    <scope>IDENTIFICATION</scope>
</reference>
<name>A0A8C6A2T6_MARMA</name>
<dbReference type="Pfam" id="PF16497">
    <property type="entry name" value="MHC_I_3"/>
    <property type="match status" value="1"/>
</dbReference>
<protein>
    <recommendedName>
        <fullName evidence="4">MHC class I-like antigen recognition-like domain-containing protein</fullName>
    </recommendedName>
</protein>
<organism evidence="5 6">
    <name type="scientific">Marmota marmota marmota</name>
    <name type="common">Alpine marmot</name>
    <dbReference type="NCBI Taxonomy" id="9994"/>
    <lineage>
        <taxon>Eukaryota</taxon>
        <taxon>Metazoa</taxon>
        <taxon>Chordata</taxon>
        <taxon>Craniata</taxon>
        <taxon>Vertebrata</taxon>
        <taxon>Euteleostomi</taxon>
        <taxon>Mammalia</taxon>
        <taxon>Eutheria</taxon>
        <taxon>Euarchontoglires</taxon>
        <taxon>Glires</taxon>
        <taxon>Rodentia</taxon>
        <taxon>Sciuromorpha</taxon>
        <taxon>Sciuridae</taxon>
        <taxon>Xerinae</taxon>
        <taxon>Marmotini</taxon>
        <taxon>Marmota</taxon>
    </lineage>
</organism>
<keyword evidence="1" id="KW-0325">Glycoprotein</keyword>
<sequence length="220" mass="25016">MLLLLLVLLAVLLPGGDNQEASPGPTSFHIIQISTFANSTWTKHCGSGWLGDLQIHGWDSDTGTAIFLKPWSKGNLSDVEVTEMDDIFRFYYFGFTREVQEHISDLQFKCEFFPQNWVLSVTLGSQSLWSFPLLPSLPRCISSRAEKVCEIFAKYKGIFDTVEHLLYETCPWFLLSVLEAGKVDLQRQGRSIPIGLVILAIIVPALIFLLGFALWFWRRR</sequence>
<proteinExistence type="predicted"/>
<feature type="transmembrane region" description="Helical" evidence="2">
    <location>
        <begin position="194"/>
        <end position="217"/>
    </location>
</feature>
<dbReference type="SUPFAM" id="SSF54452">
    <property type="entry name" value="MHC antigen-recognition domain"/>
    <property type="match status" value="1"/>
</dbReference>
<dbReference type="InterPro" id="IPR011161">
    <property type="entry name" value="MHC_I-like_Ag-recog"/>
</dbReference>
<evidence type="ECO:0000259" key="4">
    <source>
        <dbReference type="Pfam" id="PF16497"/>
    </source>
</evidence>
<feature type="domain" description="MHC class I-like antigen recognition-like" evidence="4">
    <location>
        <begin position="1"/>
        <end position="110"/>
    </location>
</feature>
<reference evidence="5" key="2">
    <citation type="submission" date="2025-09" db="UniProtKB">
        <authorList>
            <consortium name="Ensembl"/>
        </authorList>
    </citation>
    <scope>IDENTIFICATION</scope>
</reference>
<evidence type="ECO:0000313" key="5">
    <source>
        <dbReference type="Ensembl" id="ENSMMMP00000024236.1"/>
    </source>
</evidence>
<dbReference type="InterPro" id="IPR011162">
    <property type="entry name" value="MHC_I/II-like_Ag-recog"/>
</dbReference>